<protein>
    <submittedName>
        <fullName evidence="1">Uncharacterized protein</fullName>
    </submittedName>
</protein>
<dbReference type="EMBL" id="BT087167">
    <property type="protein sequence ID" value="ACR37520.1"/>
    <property type="molecule type" value="mRNA"/>
</dbReference>
<sequence>MSLISLNLQHHVLEICLCGVENADTIQTKVSKRKKEDQNVMAMHSSRTSAKRSELMYLSPPLGNTVTIILPLFSCLEATFKQAARFAPEEMPTSRPSSLASLLAFAMASSVLTVTVSSMTEVSRTSGRNPGPTPWILCLPGAPPEITGLSAGSTQMILTPGFCIFRYFPTPETVPPVPEPATNTSTLPAVSFQISGPATATVH</sequence>
<evidence type="ECO:0000313" key="1">
    <source>
        <dbReference type="EMBL" id="ACR37520.1"/>
    </source>
</evidence>
<reference evidence="1" key="1">
    <citation type="journal article" date="2009" name="PLoS Genet.">
        <title>Sequencing, mapping, and analysis of 27,455 maize full-length cDNAs.</title>
        <authorList>
            <person name="Soderlund C."/>
            <person name="Descour A."/>
            <person name="Kudrna D."/>
            <person name="Bomhoff M."/>
            <person name="Boyd L."/>
            <person name="Currie J."/>
            <person name="Angelova A."/>
            <person name="Collura K."/>
            <person name="Wissotski M."/>
            <person name="Ashley E."/>
            <person name="Morrow D."/>
            <person name="Fernandes J."/>
            <person name="Walbot V."/>
            <person name="Yu Y."/>
        </authorList>
    </citation>
    <scope>NUCLEOTIDE SEQUENCE</scope>
    <source>
        <strain evidence="1">B73</strain>
    </source>
</reference>
<accession>C4J8M0</accession>
<proteinExistence type="evidence at transcript level"/>
<name>C4J8M0_MAIZE</name>
<dbReference type="AlphaFoldDB" id="C4J8M0"/>
<organism evidence="1">
    <name type="scientific">Zea mays</name>
    <name type="common">Maize</name>
    <dbReference type="NCBI Taxonomy" id="4577"/>
    <lineage>
        <taxon>Eukaryota</taxon>
        <taxon>Viridiplantae</taxon>
        <taxon>Streptophyta</taxon>
        <taxon>Embryophyta</taxon>
        <taxon>Tracheophyta</taxon>
        <taxon>Spermatophyta</taxon>
        <taxon>Magnoliopsida</taxon>
        <taxon>Liliopsida</taxon>
        <taxon>Poales</taxon>
        <taxon>Poaceae</taxon>
        <taxon>PACMAD clade</taxon>
        <taxon>Panicoideae</taxon>
        <taxon>Andropogonodae</taxon>
        <taxon>Andropogoneae</taxon>
        <taxon>Tripsacinae</taxon>
        <taxon>Zea</taxon>
    </lineage>
</organism>
<reference evidence="1" key="2">
    <citation type="submission" date="2012-06" db="EMBL/GenBank/DDBJ databases">
        <authorList>
            <person name="Yu Y."/>
            <person name="Currie J."/>
            <person name="Lomeli R."/>
            <person name="Angelova A."/>
            <person name="Collura K."/>
            <person name="Wissotski M."/>
            <person name="Campos D."/>
            <person name="Kudrna D."/>
            <person name="Golser W."/>
            <person name="Ashely E."/>
            <person name="Descour A."/>
            <person name="Fernandes J."/>
            <person name="Soderlund C."/>
            <person name="Walbot V."/>
        </authorList>
    </citation>
    <scope>NUCLEOTIDE SEQUENCE</scope>
    <source>
        <strain evidence="1">B73</strain>
    </source>
</reference>